<dbReference type="PANTHER" id="PTHR48063">
    <property type="entry name" value="LRR RECEPTOR-LIKE KINASE"/>
    <property type="match status" value="1"/>
</dbReference>
<sequence>MAISLLLLLLLIVPLSPTFSKPNATHAHTQHCLENEKTLLLELKNELVFNSSYSTRLVHWNQKEDCCSWEGVECDDAGHVIHLRLFDEGISGGLNESSSLFRLHYLEELSLAGNLFSGLLPHNITNLKRLSSLGLSYCNFSGAIPSTLGNLTQLVDLEMAYNFFSGSISSGHFEGFSKVEYIDLRYNSLSGSIPISIFSIPSLRWIYLQDNQLSGKVDEFAIVNISQLSILDLSSNRLESPIPNSFIKLQSLSYLYLSDNLFNDTFQMDKFLSLPNLVSLSLSNNNLSLFGSHSFAVNQSSLESLDLSNNLIAGEIPNWIWEIGNGALYDVNLSSNMLVGLQKPYQIPTSLRFLDLHSNHLRGEFPNLEGLSLSNNNFSVSGLLDLSDNMIAGEIPNWIWEIGNASLYFLNLSCNMLVGLQKPYHIPNSLQFLDLHSNQLQGEFPTLSLKHTTNVDFSNNQFDQFGILETGNETAVFGNSEFSLSNNSLSGSIPTFFCTAATFSTLDLSFNHLSGSIPRCLFENSVVLNLGGNNISGWIPHKISPSCQLMILDLSNNNLVGDVLDSMGNCRALWVLDLSNNKLSGTVPTSLCKALDLRSLDLSVNNLNGNIPRCVVGSHLVALNLGRNNITGRVPNFTAVCRLQSLDLNNNNLIGDVPQSLENCESLKVVNVGGNQLDGTFPCMLPSSLRVLVLHGNRFHGGLRCDKSWSNLQIFDIANNNFSGNVDPLNFSDWRTMMRDTVTKVSYEYLASKSAITDNFTLVGYIEKVSLIIKGMERNLVKIWPDFTSIDLSCNNFQGGIPDSLGELNALYLLNLSHNSFTGTIPKSLSNLTGLGALDLSVNQLTGKIPKEIAGLTFLQVMNVSHNKLVGEIPTGPQIQTFPGDCFEGNIGLCGLPLNISCIASPPNAKSDEKTEIEWDYVFAAAGYVVGFGSFLWVLIFRRSFRERYFEKIEDVYEKIVSLRKKKKRRVVGRRVVRNQARRH</sequence>
<dbReference type="Pfam" id="PF00560">
    <property type="entry name" value="LRR_1"/>
    <property type="match status" value="9"/>
</dbReference>
<dbReference type="FunFam" id="3.80.10.10:FF:000041">
    <property type="entry name" value="LRR receptor-like serine/threonine-protein kinase ERECTA"/>
    <property type="match status" value="2"/>
</dbReference>
<evidence type="ECO:0000256" key="13">
    <source>
        <dbReference type="SAM" id="SignalP"/>
    </source>
</evidence>
<keyword evidence="4" id="KW-0433">Leucine-rich repeat</keyword>
<dbReference type="AlphaFoldDB" id="A0A8X8WXM2"/>
<dbReference type="InterPro" id="IPR046956">
    <property type="entry name" value="RLP23-like"/>
</dbReference>
<dbReference type="SUPFAM" id="SSF52058">
    <property type="entry name" value="L domain-like"/>
    <property type="match status" value="3"/>
</dbReference>
<protein>
    <recommendedName>
        <fullName evidence="14">Leucine-rich repeat-containing N-terminal plant-type domain-containing protein</fullName>
    </recommendedName>
</protein>
<dbReference type="SUPFAM" id="SSF52047">
    <property type="entry name" value="RNI-like"/>
    <property type="match status" value="1"/>
</dbReference>
<dbReference type="GO" id="GO:0006952">
    <property type="term" value="P:defense response"/>
    <property type="evidence" value="ECO:0007669"/>
    <property type="project" value="UniProtKB-ARBA"/>
</dbReference>
<evidence type="ECO:0000256" key="1">
    <source>
        <dbReference type="ARBA" id="ARBA00004251"/>
    </source>
</evidence>
<evidence type="ECO:0000256" key="5">
    <source>
        <dbReference type="ARBA" id="ARBA00022692"/>
    </source>
</evidence>
<keyword evidence="11" id="KW-0325">Glycoprotein</keyword>
<evidence type="ECO:0000256" key="2">
    <source>
        <dbReference type="ARBA" id="ARBA00009592"/>
    </source>
</evidence>
<organism evidence="15">
    <name type="scientific">Salvia splendens</name>
    <name type="common">Scarlet sage</name>
    <dbReference type="NCBI Taxonomy" id="180675"/>
    <lineage>
        <taxon>Eukaryota</taxon>
        <taxon>Viridiplantae</taxon>
        <taxon>Streptophyta</taxon>
        <taxon>Embryophyta</taxon>
        <taxon>Tracheophyta</taxon>
        <taxon>Spermatophyta</taxon>
        <taxon>Magnoliopsida</taxon>
        <taxon>eudicotyledons</taxon>
        <taxon>Gunneridae</taxon>
        <taxon>Pentapetalae</taxon>
        <taxon>asterids</taxon>
        <taxon>lamiids</taxon>
        <taxon>Lamiales</taxon>
        <taxon>Lamiaceae</taxon>
        <taxon>Nepetoideae</taxon>
        <taxon>Mentheae</taxon>
        <taxon>Salviinae</taxon>
        <taxon>Salvia</taxon>
        <taxon>Salvia subgen. Calosphace</taxon>
        <taxon>core Calosphace</taxon>
    </lineage>
</organism>
<dbReference type="InterPro" id="IPR013210">
    <property type="entry name" value="LRR_N_plant-typ"/>
</dbReference>
<evidence type="ECO:0000259" key="14">
    <source>
        <dbReference type="Pfam" id="PF08263"/>
    </source>
</evidence>
<gene>
    <name evidence="15" type="ORF">SASPL_139075</name>
</gene>
<dbReference type="SMART" id="SM00369">
    <property type="entry name" value="LRR_TYP"/>
    <property type="match status" value="8"/>
</dbReference>
<feature type="signal peptide" evidence="13">
    <location>
        <begin position="1"/>
        <end position="20"/>
    </location>
</feature>
<evidence type="ECO:0000313" key="16">
    <source>
        <dbReference type="Proteomes" id="UP000298416"/>
    </source>
</evidence>
<dbReference type="FunFam" id="3.80.10.10:FF:000213">
    <property type="entry name" value="Tyrosine-sulfated glycopeptide receptor 1"/>
    <property type="match status" value="1"/>
</dbReference>
<keyword evidence="9 12" id="KW-0472">Membrane</keyword>
<evidence type="ECO:0000256" key="6">
    <source>
        <dbReference type="ARBA" id="ARBA00022729"/>
    </source>
</evidence>
<evidence type="ECO:0000256" key="4">
    <source>
        <dbReference type="ARBA" id="ARBA00022614"/>
    </source>
</evidence>
<evidence type="ECO:0000256" key="9">
    <source>
        <dbReference type="ARBA" id="ARBA00023136"/>
    </source>
</evidence>
<dbReference type="GO" id="GO:0005886">
    <property type="term" value="C:plasma membrane"/>
    <property type="evidence" value="ECO:0007669"/>
    <property type="project" value="UniProtKB-SubCell"/>
</dbReference>
<reference evidence="15" key="1">
    <citation type="submission" date="2018-01" db="EMBL/GenBank/DDBJ databases">
        <authorList>
            <person name="Mao J.F."/>
        </authorList>
    </citation>
    <scope>NUCLEOTIDE SEQUENCE</scope>
    <source>
        <strain evidence="15">Huo1</strain>
        <tissue evidence="15">Leaf</tissue>
    </source>
</reference>
<proteinExistence type="inferred from homology"/>
<dbReference type="InterPro" id="IPR032675">
    <property type="entry name" value="LRR_dom_sf"/>
</dbReference>
<evidence type="ECO:0000313" key="15">
    <source>
        <dbReference type="EMBL" id="KAG6402200.1"/>
    </source>
</evidence>
<reference evidence="15" key="2">
    <citation type="submission" date="2020-08" db="EMBL/GenBank/DDBJ databases">
        <title>Plant Genome Project.</title>
        <authorList>
            <person name="Zhang R.-G."/>
        </authorList>
    </citation>
    <scope>NUCLEOTIDE SEQUENCE</scope>
    <source>
        <strain evidence="15">Huo1</strain>
        <tissue evidence="15">Leaf</tissue>
    </source>
</reference>
<comment type="subcellular location">
    <subcellularLocation>
        <location evidence="1">Cell membrane</location>
        <topology evidence="1">Single-pass type I membrane protein</topology>
    </subcellularLocation>
</comment>
<keyword evidence="10" id="KW-0675">Receptor</keyword>
<dbReference type="Gene3D" id="3.80.10.10">
    <property type="entry name" value="Ribonuclease Inhibitor"/>
    <property type="match status" value="4"/>
</dbReference>
<dbReference type="InterPro" id="IPR001611">
    <property type="entry name" value="Leu-rich_rpt"/>
</dbReference>
<accession>A0A8X8WXM2</accession>
<feature type="chain" id="PRO_5036481463" description="Leucine-rich repeat-containing N-terminal plant-type domain-containing protein" evidence="13">
    <location>
        <begin position="21"/>
        <end position="984"/>
    </location>
</feature>
<evidence type="ECO:0000256" key="11">
    <source>
        <dbReference type="ARBA" id="ARBA00023180"/>
    </source>
</evidence>
<keyword evidence="3" id="KW-1003">Cell membrane</keyword>
<dbReference type="EMBL" id="PNBA02000014">
    <property type="protein sequence ID" value="KAG6402200.1"/>
    <property type="molecule type" value="Genomic_DNA"/>
</dbReference>
<dbReference type="GO" id="GO:0051707">
    <property type="term" value="P:response to other organism"/>
    <property type="evidence" value="ECO:0007669"/>
    <property type="project" value="UniProtKB-ARBA"/>
</dbReference>
<keyword evidence="8 12" id="KW-1133">Transmembrane helix</keyword>
<evidence type="ECO:0000256" key="7">
    <source>
        <dbReference type="ARBA" id="ARBA00022737"/>
    </source>
</evidence>
<evidence type="ECO:0000256" key="12">
    <source>
        <dbReference type="SAM" id="Phobius"/>
    </source>
</evidence>
<evidence type="ECO:0000256" key="3">
    <source>
        <dbReference type="ARBA" id="ARBA00022475"/>
    </source>
</evidence>
<keyword evidence="16" id="KW-1185">Reference proteome</keyword>
<dbReference type="PROSITE" id="PS51450">
    <property type="entry name" value="LRR"/>
    <property type="match status" value="1"/>
</dbReference>
<dbReference type="InterPro" id="IPR003591">
    <property type="entry name" value="Leu-rich_rpt_typical-subtyp"/>
</dbReference>
<comment type="similarity">
    <text evidence="2">Belongs to the RLP family.</text>
</comment>
<name>A0A8X8WXM2_SALSN</name>
<dbReference type="PANTHER" id="PTHR48063:SF96">
    <property type="entry name" value="LEUCINE-RICH REPEAT-CONTAINING N-TERMINAL PLANT-TYPE DOMAIN-CONTAINING PROTEIN"/>
    <property type="match status" value="1"/>
</dbReference>
<evidence type="ECO:0000256" key="8">
    <source>
        <dbReference type="ARBA" id="ARBA00022989"/>
    </source>
</evidence>
<comment type="caution">
    <text evidence="15">The sequence shown here is derived from an EMBL/GenBank/DDBJ whole genome shotgun (WGS) entry which is preliminary data.</text>
</comment>
<keyword evidence="6 13" id="KW-0732">Signal</keyword>
<feature type="transmembrane region" description="Helical" evidence="12">
    <location>
        <begin position="921"/>
        <end position="941"/>
    </location>
</feature>
<dbReference type="Pfam" id="PF08263">
    <property type="entry name" value="LRRNT_2"/>
    <property type="match status" value="1"/>
</dbReference>
<keyword evidence="5 12" id="KW-0812">Transmembrane</keyword>
<dbReference type="Pfam" id="PF13855">
    <property type="entry name" value="LRR_8"/>
    <property type="match status" value="3"/>
</dbReference>
<evidence type="ECO:0000256" key="10">
    <source>
        <dbReference type="ARBA" id="ARBA00023170"/>
    </source>
</evidence>
<dbReference type="Proteomes" id="UP000298416">
    <property type="component" value="Unassembled WGS sequence"/>
</dbReference>
<keyword evidence="7" id="KW-0677">Repeat</keyword>
<feature type="domain" description="Leucine-rich repeat-containing N-terminal plant-type" evidence="14">
    <location>
        <begin position="34"/>
        <end position="75"/>
    </location>
</feature>